<evidence type="ECO:0000256" key="10">
    <source>
        <dbReference type="ARBA" id="ARBA00023237"/>
    </source>
</evidence>
<evidence type="ECO:0000256" key="12">
    <source>
        <dbReference type="RuleBase" id="RU003357"/>
    </source>
</evidence>
<name>A0A248JUD7_9PROT</name>
<dbReference type="Gene3D" id="2.40.170.20">
    <property type="entry name" value="TonB-dependent receptor, beta-barrel domain"/>
    <property type="match status" value="1"/>
</dbReference>
<keyword evidence="3 11" id="KW-1134">Transmembrane beta strand</keyword>
<evidence type="ECO:0000256" key="5">
    <source>
        <dbReference type="ARBA" id="ARBA00022692"/>
    </source>
</evidence>
<dbReference type="Pfam" id="PF07715">
    <property type="entry name" value="Plug"/>
    <property type="match status" value="1"/>
</dbReference>
<reference evidence="15 16" key="1">
    <citation type="submission" date="2017-06" db="EMBL/GenBank/DDBJ databases">
        <title>Complete genome sequence of Nitrospirillum amazonense strain CBAmC, an endophytic nitrogen-fixing and plant growth-promoting bacterium, isolated from sugarcane.</title>
        <authorList>
            <person name="Schwab S."/>
            <person name="dos Santos Teixeira K.R."/>
            <person name="Simoes Araujo J.L."/>
            <person name="Soares Vidal M."/>
            <person name="Borges de Freitas H.R."/>
            <person name="Rivello Crivelaro A.L."/>
            <person name="Bueno de Camargo Nunes A."/>
            <person name="dos Santos C.M."/>
            <person name="Palmeira da Silva Rosa D."/>
            <person name="da Silva Padilha D."/>
            <person name="da Silva E."/>
            <person name="Araujo Terra L."/>
            <person name="Soares Mendes V."/>
            <person name="Farinelli L."/>
            <person name="Magalhaes Cruz L."/>
            <person name="Baldani J.I."/>
        </authorList>
    </citation>
    <scope>NUCLEOTIDE SEQUENCE [LARGE SCALE GENOMIC DNA]</scope>
    <source>
        <strain evidence="15 16">CBAmC</strain>
    </source>
</reference>
<keyword evidence="4" id="KW-0410">Iron transport</keyword>
<dbReference type="Proteomes" id="UP000197153">
    <property type="component" value="Chromosome 2"/>
</dbReference>
<dbReference type="InterPro" id="IPR000531">
    <property type="entry name" value="Beta-barrel_TonB"/>
</dbReference>
<keyword evidence="8 12" id="KW-0798">TonB box</keyword>
<evidence type="ECO:0000256" key="6">
    <source>
        <dbReference type="ARBA" id="ARBA00023004"/>
    </source>
</evidence>
<evidence type="ECO:0000256" key="1">
    <source>
        <dbReference type="ARBA" id="ARBA00004571"/>
    </source>
</evidence>
<dbReference type="GO" id="GO:0006826">
    <property type="term" value="P:iron ion transport"/>
    <property type="evidence" value="ECO:0007669"/>
    <property type="project" value="UniProtKB-KW"/>
</dbReference>
<evidence type="ECO:0000256" key="2">
    <source>
        <dbReference type="ARBA" id="ARBA00022448"/>
    </source>
</evidence>
<keyword evidence="16" id="KW-1185">Reference proteome</keyword>
<dbReference type="InterPro" id="IPR039426">
    <property type="entry name" value="TonB-dep_rcpt-like"/>
</dbReference>
<keyword evidence="6" id="KW-0408">Iron</keyword>
<proteinExistence type="inferred from homology"/>
<keyword evidence="7" id="KW-0406">Ion transport</keyword>
<dbReference type="InterPro" id="IPR036942">
    <property type="entry name" value="Beta-barrel_TonB_sf"/>
</dbReference>
<dbReference type="EMBL" id="CP022111">
    <property type="protein sequence ID" value="ASG22333.1"/>
    <property type="molecule type" value="Genomic_DNA"/>
</dbReference>
<evidence type="ECO:0000256" key="9">
    <source>
        <dbReference type="ARBA" id="ARBA00023136"/>
    </source>
</evidence>
<evidence type="ECO:0000313" key="15">
    <source>
        <dbReference type="EMBL" id="ASG22333.1"/>
    </source>
</evidence>
<dbReference type="InterPro" id="IPR012910">
    <property type="entry name" value="Plug_dom"/>
</dbReference>
<comment type="similarity">
    <text evidence="11 12">Belongs to the TonB-dependent receptor family.</text>
</comment>
<keyword evidence="9 11" id="KW-0472">Membrane</keyword>
<evidence type="ECO:0000256" key="7">
    <source>
        <dbReference type="ARBA" id="ARBA00023065"/>
    </source>
</evidence>
<dbReference type="CDD" id="cd01347">
    <property type="entry name" value="ligand_gated_channel"/>
    <property type="match status" value="1"/>
</dbReference>
<keyword evidence="5 11" id="KW-0812">Transmembrane</keyword>
<evidence type="ECO:0000259" key="14">
    <source>
        <dbReference type="Pfam" id="PF07715"/>
    </source>
</evidence>
<evidence type="ECO:0000313" key="16">
    <source>
        <dbReference type="Proteomes" id="UP000197153"/>
    </source>
</evidence>
<comment type="subcellular location">
    <subcellularLocation>
        <location evidence="1 11">Cell outer membrane</location>
        <topology evidence="1 11">Multi-pass membrane protein</topology>
    </subcellularLocation>
</comment>
<dbReference type="SUPFAM" id="SSF56935">
    <property type="entry name" value="Porins"/>
    <property type="match status" value="1"/>
</dbReference>
<feature type="domain" description="TonB-dependent receptor-like beta-barrel" evidence="13">
    <location>
        <begin position="329"/>
        <end position="741"/>
    </location>
</feature>
<evidence type="ECO:0000256" key="4">
    <source>
        <dbReference type="ARBA" id="ARBA00022496"/>
    </source>
</evidence>
<feature type="domain" description="TonB-dependent receptor plug" evidence="14">
    <location>
        <begin position="68"/>
        <end position="181"/>
    </location>
</feature>
<keyword evidence="2 11" id="KW-0813">Transport</keyword>
<dbReference type="GO" id="GO:0009279">
    <property type="term" value="C:cell outer membrane"/>
    <property type="evidence" value="ECO:0007669"/>
    <property type="project" value="UniProtKB-SubCell"/>
</dbReference>
<gene>
    <name evidence="15" type="ORF">Y958_15375</name>
</gene>
<evidence type="ECO:0000256" key="11">
    <source>
        <dbReference type="PROSITE-ProRule" id="PRU01360"/>
    </source>
</evidence>
<sequence>MAVNREGCLMELSSRGGSGKPSRLLPIMLPVILAGLPGGAWAQQQGPSTDGDQLTEIVITAEKRVSTVQQTPISITAVSGDQLSKEGITDVGRLASQVPGIAMASEGPGRTQFNIRGLSSSGGSSPTVGFYLDDVPVTPPTSQLASAGKVMIDPDLYDLARVEILRGPQGTLYGASSMGGTIRLITNDPDLEHFSGRVQAGVSGTDGGGVNYSGNFMLNVPIVSDKLALRLVGTEKYNSGFIDRIVANDFPLPNGTMRGDVVGAPVAKVHSNDNDDRTTGFRATLLFKPTEDLSIEPAIFHQRLTTGALSAIDMPPGTMAHYQPYDVPESSLQAFDDYSLRIKYDLSNISLQSITSLLRGSSYVKEDDAESQYFAFGPMGPTGLPTDNSTTERHSSHQFNQELRVSSNDDSILQWVAGGFYSRFSDHLLVRNTVNDLVPIYGTANAFTDVEPDSLTQQALFGEVNYQFLPDWKATVGLRYFHYRFEYQQNADGLAAQTGTFSGAAGAYGLTPKFTLTYTPDKNLLFYATASKGYRPGGPNLPIPTSGVVDCSSSYQQLGIKTEPSTFGPDAVWNYEIGEKAKLLDGRMTLNSSFYYIDWQRIQLQTTLACGYFFTANSGKAYSEGAEVEASVKLGDGFRLNQSLGTTRSALTDAALPGNSPIGQQLPDVPRWTATTSLEYSRDIAGDLTFSALVTNRFVDAQYDYSAVPASYFQKPAYDLVDMRIGLAGGSWTTSLYIDNLFDRRAVTGINRNVAQNNPYYARVFINRPRTIGVTAETEF</sequence>
<protein>
    <submittedName>
        <fullName evidence="15">TonB-dependent receptor</fullName>
    </submittedName>
</protein>
<dbReference type="KEGG" id="nao:Y958_15375"/>
<evidence type="ECO:0000256" key="8">
    <source>
        <dbReference type="ARBA" id="ARBA00023077"/>
    </source>
</evidence>
<keyword evidence="10 11" id="KW-0998">Cell outer membrane</keyword>
<accession>A0A248JUD7</accession>
<evidence type="ECO:0000256" key="3">
    <source>
        <dbReference type="ARBA" id="ARBA00022452"/>
    </source>
</evidence>
<dbReference type="PROSITE" id="PS52016">
    <property type="entry name" value="TONB_DEPENDENT_REC_3"/>
    <property type="match status" value="1"/>
</dbReference>
<keyword evidence="15" id="KW-0675">Receptor</keyword>
<dbReference type="PANTHER" id="PTHR32552">
    <property type="entry name" value="FERRICHROME IRON RECEPTOR-RELATED"/>
    <property type="match status" value="1"/>
</dbReference>
<dbReference type="PANTHER" id="PTHR32552:SF81">
    <property type="entry name" value="TONB-DEPENDENT OUTER MEMBRANE RECEPTOR"/>
    <property type="match status" value="1"/>
</dbReference>
<evidence type="ECO:0000259" key="13">
    <source>
        <dbReference type="Pfam" id="PF00593"/>
    </source>
</evidence>
<dbReference type="AlphaFoldDB" id="A0A248JUD7"/>
<dbReference type="Pfam" id="PF00593">
    <property type="entry name" value="TonB_dep_Rec_b-barrel"/>
    <property type="match status" value="1"/>
</dbReference>
<organism evidence="15 16">
    <name type="scientific">Nitrospirillum viridazoti CBAmc</name>
    <dbReference type="NCBI Taxonomy" id="1441467"/>
    <lineage>
        <taxon>Bacteria</taxon>
        <taxon>Pseudomonadati</taxon>
        <taxon>Pseudomonadota</taxon>
        <taxon>Alphaproteobacteria</taxon>
        <taxon>Rhodospirillales</taxon>
        <taxon>Azospirillaceae</taxon>
        <taxon>Nitrospirillum</taxon>
        <taxon>Nitrospirillum viridazoti</taxon>
    </lineage>
</organism>